<keyword evidence="1" id="KW-0597">Phosphoprotein</keyword>
<protein>
    <submittedName>
        <fullName evidence="5">Stage 0 sporulation protein B (Sporulation initiation phosphotransferase)</fullName>
        <ecNumber evidence="5">2.7.-.-</ecNumber>
    </submittedName>
</protein>
<feature type="domain" description="SpoOB alpha-helical" evidence="4">
    <location>
        <begin position="4"/>
        <end position="55"/>
    </location>
</feature>
<dbReference type="AlphaFoldDB" id="A0A841PSZ6"/>
<dbReference type="Proteomes" id="UP000581688">
    <property type="component" value="Unassembled WGS sequence"/>
</dbReference>
<sequence length="171" mass="20100">MKEEEVMHLLSHYRHDLLNDIQLIHGYASMGNLDKIKEKVKNVIDHFNQERLLTNLNCPHFMIWVLTFHTKYNQFKLTYQVEMGMSSLTSSDLSIYTTSEEMMDLLHKHISKDRIYNGELLIGEEEGMPFLTYTFQGPIYKIMDLKAHLLKISFIKEVDLNEESCKITIAL</sequence>
<evidence type="ECO:0000313" key="6">
    <source>
        <dbReference type="Proteomes" id="UP000581688"/>
    </source>
</evidence>
<name>A0A841PSZ6_9BACI</name>
<accession>A0A841PSZ6</accession>
<evidence type="ECO:0000313" key="5">
    <source>
        <dbReference type="EMBL" id="MBB6451910.1"/>
    </source>
</evidence>
<organism evidence="5 6">
    <name type="scientific">Salirhabdus euzebyi</name>
    <dbReference type="NCBI Taxonomy" id="394506"/>
    <lineage>
        <taxon>Bacteria</taxon>
        <taxon>Bacillati</taxon>
        <taxon>Bacillota</taxon>
        <taxon>Bacilli</taxon>
        <taxon>Bacillales</taxon>
        <taxon>Bacillaceae</taxon>
        <taxon>Salirhabdus</taxon>
    </lineage>
</organism>
<dbReference type="InterPro" id="IPR037100">
    <property type="entry name" value="Spo0B_C_sf"/>
</dbReference>
<gene>
    <name evidence="5" type="ORF">HNQ94_000331</name>
</gene>
<dbReference type="EC" id="2.7.-.-" evidence="5"/>
<keyword evidence="3" id="KW-0418">Kinase</keyword>
<evidence type="ECO:0000256" key="3">
    <source>
        <dbReference type="ARBA" id="ARBA00022777"/>
    </source>
</evidence>
<dbReference type="InterPro" id="IPR016120">
    <property type="entry name" value="Sig_transdc_His_kin_SpoOB"/>
</dbReference>
<dbReference type="InterPro" id="IPR039506">
    <property type="entry name" value="SPOB_a"/>
</dbReference>
<dbReference type="Gene3D" id="1.10.287.130">
    <property type="match status" value="1"/>
</dbReference>
<keyword evidence="2 5" id="KW-0808">Transferase</keyword>
<proteinExistence type="predicted"/>
<evidence type="ECO:0000259" key="4">
    <source>
        <dbReference type="Pfam" id="PF14689"/>
    </source>
</evidence>
<dbReference type="EMBL" id="JACHGH010000001">
    <property type="protein sequence ID" value="MBB6451910.1"/>
    <property type="molecule type" value="Genomic_DNA"/>
</dbReference>
<dbReference type="RefSeq" id="WP_174494527.1">
    <property type="nucleotide sequence ID" value="NZ_CADDWK010000001.1"/>
</dbReference>
<keyword evidence="6" id="KW-1185">Reference proteome</keyword>
<dbReference type="SUPFAM" id="SSF55890">
    <property type="entry name" value="Sporulation response regulatory protein Spo0B"/>
    <property type="match status" value="1"/>
</dbReference>
<evidence type="ECO:0000256" key="1">
    <source>
        <dbReference type="ARBA" id="ARBA00022553"/>
    </source>
</evidence>
<dbReference type="Gene3D" id="3.30.565.30">
    <property type="entry name" value="Sporulation initiation phosphotransferase B (SpoOB), C-terminal domain"/>
    <property type="match status" value="1"/>
</dbReference>
<reference evidence="5 6" key="1">
    <citation type="submission" date="2020-08" db="EMBL/GenBank/DDBJ databases">
        <title>Genomic Encyclopedia of Type Strains, Phase IV (KMG-IV): sequencing the most valuable type-strain genomes for metagenomic binning, comparative biology and taxonomic classification.</title>
        <authorList>
            <person name="Goeker M."/>
        </authorList>
    </citation>
    <scope>NUCLEOTIDE SEQUENCE [LARGE SCALE GENOMIC DNA]</scope>
    <source>
        <strain evidence="5 6">DSM 19612</strain>
    </source>
</reference>
<comment type="caution">
    <text evidence="5">The sequence shown here is derived from an EMBL/GenBank/DDBJ whole genome shotgun (WGS) entry which is preliminary data.</text>
</comment>
<dbReference type="Pfam" id="PF14689">
    <property type="entry name" value="SPOB_a"/>
    <property type="match status" value="1"/>
</dbReference>
<dbReference type="GO" id="GO:0000155">
    <property type="term" value="F:phosphorelay sensor kinase activity"/>
    <property type="evidence" value="ECO:0007669"/>
    <property type="project" value="InterPro"/>
</dbReference>
<evidence type="ECO:0000256" key="2">
    <source>
        <dbReference type="ARBA" id="ARBA00022679"/>
    </source>
</evidence>